<evidence type="ECO:0000313" key="2">
    <source>
        <dbReference type="Proteomes" id="UP000276437"/>
    </source>
</evidence>
<gene>
    <name evidence="1" type="ORF">MAMMFC1_04077</name>
</gene>
<evidence type="ECO:0000313" key="1">
    <source>
        <dbReference type="EMBL" id="BBB93365.1"/>
    </source>
</evidence>
<accession>A0A348AQL7</accession>
<dbReference type="EMBL" id="AP018449">
    <property type="protein sequence ID" value="BBB93365.1"/>
    <property type="molecule type" value="Genomic_DNA"/>
</dbReference>
<proteinExistence type="predicted"/>
<organism evidence="1 2">
    <name type="scientific">Methylomusa anaerophila</name>
    <dbReference type="NCBI Taxonomy" id="1930071"/>
    <lineage>
        <taxon>Bacteria</taxon>
        <taxon>Bacillati</taxon>
        <taxon>Bacillota</taxon>
        <taxon>Negativicutes</taxon>
        <taxon>Selenomonadales</taxon>
        <taxon>Sporomusaceae</taxon>
        <taxon>Methylomusa</taxon>
    </lineage>
</organism>
<sequence>MKGEKGCESRHIDDGVLYQAFVDVFNTLVENKDYFLGKWQKLRESDNPLRRYKAKQFSKIITEAEPINEFDTDLYFALMEKVVAYDDDRLMVGLLDGTEVECIIE</sequence>
<reference evidence="1 2" key="1">
    <citation type="journal article" date="2018" name="Int. J. Syst. Evol. Microbiol.">
        <title>Methylomusa anaerophila gen. nov., sp. nov., an anaerobic methanol-utilizing bacterium isolated from a microbial fuel cell.</title>
        <authorList>
            <person name="Amano N."/>
            <person name="Yamamuro A."/>
            <person name="Miyahara M."/>
            <person name="Kouzuma A."/>
            <person name="Abe T."/>
            <person name="Watanabe K."/>
        </authorList>
    </citation>
    <scope>NUCLEOTIDE SEQUENCE [LARGE SCALE GENOMIC DNA]</scope>
    <source>
        <strain evidence="1 2">MMFC1</strain>
    </source>
</reference>
<protein>
    <submittedName>
        <fullName evidence="1">Uncharacterized protein</fullName>
    </submittedName>
</protein>
<dbReference type="KEGG" id="mana:MAMMFC1_04077"/>
<dbReference type="Proteomes" id="UP000276437">
    <property type="component" value="Chromosome"/>
</dbReference>
<name>A0A348AQL7_9FIRM</name>
<dbReference type="AlphaFoldDB" id="A0A348AQL7"/>
<keyword evidence="2" id="KW-1185">Reference proteome</keyword>